<dbReference type="PANTHER" id="PTHR24221:SF248">
    <property type="entry name" value="ABC TRANSPORTER TRANSMEMBRANE REGION"/>
    <property type="match status" value="1"/>
</dbReference>
<evidence type="ECO:0000259" key="10">
    <source>
        <dbReference type="PROSITE" id="PS50893"/>
    </source>
</evidence>
<dbReference type="InterPro" id="IPR003439">
    <property type="entry name" value="ABC_transporter-like_ATP-bd"/>
</dbReference>
<dbReference type="InterPro" id="IPR003593">
    <property type="entry name" value="AAA+_ATPase"/>
</dbReference>
<keyword evidence="5 12" id="KW-0067">ATP-binding</keyword>
<keyword evidence="13" id="KW-1185">Reference proteome</keyword>
<evidence type="ECO:0000256" key="1">
    <source>
        <dbReference type="ARBA" id="ARBA00004651"/>
    </source>
</evidence>
<evidence type="ECO:0000256" key="6">
    <source>
        <dbReference type="ARBA" id="ARBA00022989"/>
    </source>
</evidence>
<dbReference type="GO" id="GO:0005524">
    <property type="term" value="F:ATP binding"/>
    <property type="evidence" value="ECO:0007669"/>
    <property type="project" value="UniProtKB-KW"/>
</dbReference>
<evidence type="ECO:0000256" key="9">
    <source>
        <dbReference type="SAM" id="Phobius"/>
    </source>
</evidence>
<protein>
    <submittedName>
        <fullName evidence="12">ATP-binding cassette subfamily C protein</fullName>
    </submittedName>
</protein>
<feature type="transmembrane region" description="Helical" evidence="9">
    <location>
        <begin position="149"/>
        <end position="178"/>
    </location>
</feature>
<dbReference type="InterPro" id="IPR036640">
    <property type="entry name" value="ABC1_TM_sf"/>
</dbReference>
<dbReference type="EMBL" id="JBEPMB010000005">
    <property type="protein sequence ID" value="MET3614975.1"/>
    <property type="molecule type" value="Genomic_DNA"/>
</dbReference>
<dbReference type="Gene3D" id="1.20.1560.10">
    <property type="entry name" value="ABC transporter type 1, transmembrane domain"/>
    <property type="match status" value="1"/>
</dbReference>
<comment type="subcellular location">
    <subcellularLocation>
        <location evidence="1">Cell membrane</location>
        <topology evidence="1">Multi-pass membrane protein</topology>
    </subcellularLocation>
</comment>
<dbReference type="PROSITE" id="PS50893">
    <property type="entry name" value="ABC_TRANSPORTER_2"/>
    <property type="match status" value="1"/>
</dbReference>
<reference evidence="12 13" key="1">
    <citation type="submission" date="2024-06" db="EMBL/GenBank/DDBJ databases">
        <title>Genomic Encyclopedia of Type Strains, Phase IV (KMG-IV): sequencing the most valuable type-strain genomes for metagenomic binning, comparative biology and taxonomic classification.</title>
        <authorList>
            <person name="Goeker M."/>
        </authorList>
    </citation>
    <scope>NUCLEOTIDE SEQUENCE [LARGE SCALE GENOMIC DNA]</scope>
    <source>
        <strain evidence="12 13">DSM 29780</strain>
    </source>
</reference>
<dbReference type="Pfam" id="PF00664">
    <property type="entry name" value="ABC_membrane"/>
    <property type="match status" value="1"/>
</dbReference>
<dbReference type="InterPro" id="IPR010128">
    <property type="entry name" value="ATPase_T1SS_PrtD-like"/>
</dbReference>
<dbReference type="SUPFAM" id="SSF90123">
    <property type="entry name" value="ABC transporter transmembrane region"/>
    <property type="match status" value="1"/>
</dbReference>
<feature type="region of interest" description="Disordered" evidence="8">
    <location>
        <begin position="564"/>
        <end position="584"/>
    </location>
</feature>
<dbReference type="NCBIfam" id="TIGR01842">
    <property type="entry name" value="type_I_sec_PrtD"/>
    <property type="match status" value="1"/>
</dbReference>
<dbReference type="PROSITE" id="PS00211">
    <property type="entry name" value="ABC_TRANSPORTER_1"/>
    <property type="match status" value="1"/>
</dbReference>
<accession>A0ABV2J4Q9</accession>
<dbReference type="PANTHER" id="PTHR24221">
    <property type="entry name" value="ATP-BINDING CASSETTE SUB-FAMILY B"/>
    <property type="match status" value="1"/>
</dbReference>
<dbReference type="InterPro" id="IPR039421">
    <property type="entry name" value="Type_1_exporter"/>
</dbReference>
<keyword evidence="4" id="KW-0547">Nucleotide-binding</keyword>
<sequence>MRHAQGVNSRLVSLSAVLTGAKSTLTAIALSSGIINILALTGSFFMLQVYDRVIPSKSMPTLVGLVIVAGVLYVFHGILEVIRGRLLTRLGWLADRRMSGPIFDATMRLPLKAKLEGDGLQTLRDLDQVRAFMSGMGPAAFFDLPWMPIYVGISFLFHPWIGVFALASAVLLSLLAIIADLRAKEPVAAVSRKAAERTAISQTIRQNIEVLWAMGFYERLAARWYRTNDAYLAEQVSASDRSSGLSSVSKVMRMIAQSGMLALGAVLVLQQETTGGIMIASSILLSRSLAPVELAIAHWKGFVGARQSWARLKRLASLPPEDAPAVSLPAPSKTLTVRGVSIFAPGDQTPIVHDASFALRAGDGLGIIGPSASGKSTLLRALVGIWSPVRGDVRLDGATLDQWPLAERGRHIGFLPQSVSLFDGTIAENIARFDPQASSEAVLKAAEAAGVHELIVQMPDGYDTQIGDQGMFLSSGQRQRIGLARALYGDPFLVVLDEPNSNLDSDGEVALTAAIADVRSRGGIVIIVAHRPNALLAVDKVMAMGNGRIQAFGPKDEVLQQVTRQAAPPGQRPVRLIASQDEPQ</sequence>
<feature type="domain" description="ABC transmembrane type-1" evidence="11">
    <location>
        <begin position="27"/>
        <end position="304"/>
    </location>
</feature>
<dbReference type="Gene3D" id="3.40.50.300">
    <property type="entry name" value="P-loop containing nucleotide triphosphate hydrolases"/>
    <property type="match status" value="1"/>
</dbReference>
<gene>
    <name evidence="12" type="ORF">ABID16_003318</name>
</gene>
<dbReference type="PROSITE" id="PS50929">
    <property type="entry name" value="ABC_TM1F"/>
    <property type="match status" value="1"/>
</dbReference>
<keyword evidence="3 9" id="KW-0812">Transmembrane</keyword>
<name>A0ABV2J4Q9_9HYPH</name>
<evidence type="ECO:0000256" key="2">
    <source>
        <dbReference type="ARBA" id="ARBA00005417"/>
    </source>
</evidence>
<dbReference type="Proteomes" id="UP001549047">
    <property type="component" value="Unassembled WGS sequence"/>
</dbReference>
<dbReference type="Pfam" id="PF00005">
    <property type="entry name" value="ABC_tran"/>
    <property type="match status" value="1"/>
</dbReference>
<evidence type="ECO:0000259" key="11">
    <source>
        <dbReference type="PROSITE" id="PS50929"/>
    </source>
</evidence>
<keyword evidence="7 9" id="KW-0472">Membrane</keyword>
<dbReference type="InterPro" id="IPR017871">
    <property type="entry name" value="ABC_transporter-like_CS"/>
</dbReference>
<evidence type="ECO:0000313" key="12">
    <source>
        <dbReference type="EMBL" id="MET3614975.1"/>
    </source>
</evidence>
<evidence type="ECO:0000256" key="3">
    <source>
        <dbReference type="ARBA" id="ARBA00022692"/>
    </source>
</evidence>
<dbReference type="SUPFAM" id="SSF52540">
    <property type="entry name" value="P-loop containing nucleoside triphosphate hydrolases"/>
    <property type="match status" value="1"/>
</dbReference>
<dbReference type="InterPro" id="IPR011527">
    <property type="entry name" value="ABC1_TM_dom"/>
</dbReference>
<feature type="domain" description="ABC transporter" evidence="10">
    <location>
        <begin position="337"/>
        <end position="571"/>
    </location>
</feature>
<evidence type="ECO:0000256" key="7">
    <source>
        <dbReference type="ARBA" id="ARBA00023136"/>
    </source>
</evidence>
<evidence type="ECO:0000313" key="13">
    <source>
        <dbReference type="Proteomes" id="UP001549047"/>
    </source>
</evidence>
<proteinExistence type="inferred from homology"/>
<feature type="transmembrane region" description="Helical" evidence="9">
    <location>
        <begin position="33"/>
        <end position="50"/>
    </location>
</feature>
<dbReference type="SMART" id="SM00382">
    <property type="entry name" value="AAA"/>
    <property type="match status" value="1"/>
</dbReference>
<keyword evidence="6 9" id="KW-1133">Transmembrane helix</keyword>
<evidence type="ECO:0000256" key="4">
    <source>
        <dbReference type="ARBA" id="ARBA00022741"/>
    </source>
</evidence>
<evidence type="ECO:0000256" key="5">
    <source>
        <dbReference type="ARBA" id="ARBA00022840"/>
    </source>
</evidence>
<comment type="similarity">
    <text evidence="2">Belongs to the ABC transporter superfamily.</text>
</comment>
<dbReference type="RefSeq" id="WP_354557462.1">
    <property type="nucleotide sequence ID" value="NZ_JBEPMB010000005.1"/>
</dbReference>
<feature type="transmembrane region" description="Helical" evidence="9">
    <location>
        <begin position="62"/>
        <end position="82"/>
    </location>
</feature>
<evidence type="ECO:0000256" key="8">
    <source>
        <dbReference type="SAM" id="MobiDB-lite"/>
    </source>
</evidence>
<dbReference type="InterPro" id="IPR027417">
    <property type="entry name" value="P-loop_NTPase"/>
</dbReference>
<organism evidence="12 13">
    <name type="scientific">Rhizobium aquaticum</name>
    <dbReference type="NCBI Taxonomy" id="1549636"/>
    <lineage>
        <taxon>Bacteria</taxon>
        <taxon>Pseudomonadati</taxon>
        <taxon>Pseudomonadota</taxon>
        <taxon>Alphaproteobacteria</taxon>
        <taxon>Hyphomicrobiales</taxon>
        <taxon>Rhizobiaceae</taxon>
        <taxon>Rhizobium/Agrobacterium group</taxon>
        <taxon>Rhizobium</taxon>
    </lineage>
</organism>
<comment type="caution">
    <text evidence="12">The sequence shown here is derived from an EMBL/GenBank/DDBJ whole genome shotgun (WGS) entry which is preliminary data.</text>
</comment>